<protein>
    <submittedName>
        <fullName evidence="2">Uncharacterized protein</fullName>
    </submittedName>
</protein>
<comment type="caution">
    <text evidence="2">The sequence shown here is derived from an EMBL/GenBank/DDBJ whole genome shotgun (WGS) entry which is preliminary data.</text>
</comment>
<dbReference type="EMBL" id="PCDP01000059">
    <property type="protein sequence ID" value="PZM09757.1"/>
    <property type="molecule type" value="Genomic_DNA"/>
</dbReference>
<evidence type="ECO:0000313" key="2">
    <source>
        <dbReference type="EMBL" id="PZM09757.1"/>
    </source>
</evidence>
<feature type="region of interest" description="Disordered" evidence="1">
    <location>
        <begin position="59"/>
        <end position="105"/>
    </location>
</feature>
<organism evidence="2 3">
    <name type="scientific">Rhizobium tubonense</name>
    <dbReference type="NCBI Taxonomy" id="484088"/>
    <lineage>
        <taxon>Bacteria</taxon>
        <taxon>Pseudomonadati</taxon>
        <taxon>Pseudomonadota</taxon>
        <taxon>Alphaproteobacteria</taxon>
        <taxon>Hyphomicrobiales</taxon>
        <taxon>Rhizobiaceae</taxon>
        <taxon>Rhizobium/Agrobacterium group</taxon>
        <taxon>Rhizobium</taxon>
    </lineage>
</organism>
<evidence type="ECO:0000256" key="1">
    <source>
        <dbReference type="SAM" id="MobiDB-lite"/>
    </source>
</evidence>
<name>A0A2W4C8L6_9HYPH</name>
<feature type="compositionally biased region" description="Basic residues" evidence="1">
    <location>
        <begin position="59"/>
        <end position="68"/>
    </location>
</feature>
<sequence length="105" mass="11872">MLQRGAAAYVEHKALTLSQNILIAATEKEDVEWFVSNELLCATTWHQLPGRIPVFRFLPKPRPKRRRKPSDVSGLPLSPRPGWGQEPAIGAVPPHRTRGEMRKRA</sequence>
<dbReference type="Proteomes" id="UP000248925">
    <property type="component" value="Unassembled WGS sequence"/>
</dbReference>
<gene>
    <name evidence="2" type="ORF">CPY51_26165</name>
</gene>
<evidence type="ECO:0000313" key="3">
    <source>
        <dbReference type="Proteomes" id="UP000248925"/>
    </source>
</evidence>
<accession>A0A2W4C8L6</accession>
<reference evidence="2 3" key="1">
    <citation type="journal article" date="2018" name="Sci. Rep.">
        <title>Rhizobium tumorigenes sp. nov., a novel plant tumorigenic bacterium isolated from cane gall tumors on thornless blackberry.</title>
        <authorList>
            <person name="Kuzmanovi N."/>
            <person name="Smalla K."/>
            <person name="Gronow S."/>
            <person name="PuBawska J."/>
        </authorList>
    </citation>
    <scope>NUCLEOTIDE SEQUENCE [LARGE SCALE GENOMIC DNA]</scope>
    <source>
        <strain evidence="2 3">CCBAU 85046</strain>
    </source>
</reference>
<proteinExistence type="predicted"/>
<keyword evidence="3" id="KW-1185">Reference proteome</keyword>
<dbReference type="AlphaFoldDB" id="A0A2W4C8L6"/>